<gene>
    <name evidence="1" type="ORF">NIES267_12390</name>
</gene>
<organism evidence="1 2">
    <name type="scientific">Calothrix parasitica NIES-267</name>
    <dbReference type="NCBI Taxonomy" id="1973488"/>
    <lineage>
        <taxon>Bacteria</taxon>
        <taxon>Bacillati</taxon>
        <taxon>Cyanobacteriota</taxon>
        <taxon>Cyanophyceae</taxon>
        <taxon>Nostocales</taxon>
        <taxon>Calotrichaceae</taxon>
        <taxon>Calothrix</taxon>
    </lineage>
</organism>
<evidence type="ECO:0000313" key="2">
    <source>
        <dbReference type="Proteomes" id="UP000218418"/>
    </source>
</evidence>
<proteinExistence type="predicted"/>
<evidence type="ECO:0000313" key="1">
    <source>
        <dbReference type="EMBL" id="BAY81762.1"/>
    </source>
</evidence>
<dbReference type="EMBL" id="AP018227">
    <property type="protein sequence ID" value="BAY81762.1"/>
    <property type="molecule type" value="Genomic_DNA"/>
</dbReference>
<accession>A0A1Z4LKK8</accession>
<keyword evidence="2" id="KW-1185">Reference proteome</keyword>
<dbReference type="OrthoDB" id="580965at2"/>
<reference evidence="1 2" key="1">
    <citation type="submission" date="2017-06" db="EMBL/GenBank/DDBJ databases">
        <title>Genome sequencing of cyanobaciteial culture collection at National Institute for Environmental Studies (NIES).</title>
        <authorList>
            <person name="Hirose Y."/>
            <person name="Shimura Y."/>
            <person name="Fujisawa T."/>
            <person name="Nakamura Y."/>
            <person name="Kawachi M."/>
        </authorList>
    </citation>
    <scope>NUCLEOTIDE SEQUENCE [LARGE SCALE GENOMIC DNA]</scope>
    <source>
        <strain evidence="1 2">NIES-267</strain>
    </source>
</reference>
<name>A0A1Z4LKK8_9CYAN</name>
<sequence>MIVDRDCCIRGKKHLLDLNDRGLDVQVAQEKVYSFFLEIVQNQEPEDVLQEFKDLFINCLDSANSNSELGIYQIFVGSNEPLFRNTLKRTCYILINNWENRRKYKYIQKLIDVFSEYKPKNTSLCSIKINIFRAWLANFIHSKDYQELKLFAIKYEDKNNLHWTKRYSSYLLLAQSTNKNNPKEQQDAAKRLSKQLKDKFKFELAMYIARSQSAASNINRYQNPSILGDEVLRLIKVIVVRKGVFSYENIANIFLKQTRNQSLKEFKESLLKYLIYSVGHQEFVETLEQQLSEQISVWKEEYNQKTIDKNLSLRICNKVIDCLISENGKEPSHLFILLLSQGNPLTLVIVLLKIVLISKNSRRHLEMRIANIINYYEQYNEDECDWIINFIEVFNITFAIYAENIEYNLIPMEGKSTQAEPQANLDTYRIFSQLKLRRKE</sequence>
<dbReference type="Proteomes" id="UP000218418">
    <property type="component" value="Chromosome"/>
</dbReference>
<dbReference type="AlphaFoldDB" id="A0A1Z4LKK8"/>
<protein>
    <submittedName>
        <fullName evidence="1">Uncharacterized protein</fullName>
    </submittedName>
</protein>